<comment type="caution">
    <text evidence="1">The sequence shown here is derived from an EMBL/GenBank/DDBJ whole genome shotgun (WGS) entry which is preliminary data.</text>
</comment>
<evidence type="ECO:0000313" key="2">
    <source>
        <dbReference type="Proteomes" id="UP001488805"/>
    </source>
</evidence>
<keyword evidence="2" id="KW-1185">Reference proteome</keyword>
<name>A0AAW1FR00_ZOAVI</name>
<reference evidence="1 2" key="1">
    <citation type="journal article" date="2024" name="Genome Biol. Evol.">
        <title>Chromosome-level genome assembly of the viviparous eelpout Zoarces viviparus.</title>
        <authorList>
            <person name="Fuhrmann N."/>
            <person name="Brasseur M.V."/>
            <person name="Bakowski C.E."/>
            <person name="Podsiadlowski L."/>
            <person name="Prost S."/>
            <person name="Krehenwinkel H."/>
            <person name="Mayer C."/>
        </authorList>
    </citation>
    <scope>NUCLEOTIDE SEQUENCE [LARGE SCALE GENOMIC DNA]</scope>
    <source>
        <strain evidence="1">NO-MEL_2022_Ind0_liver</strain>
    </source>
</reference>
<sequence length="134" mass="15092">MFGLVNEFIIRVCQSSCSLLTCWNAPPCREQWRSQDSPSTDEVDSDALLRVGKNHDNLGEAVRRVPAKPGAASKHTYLCCEVMMRKTRRIMADRIHPLHGHVCLHTTEGELPAHPDSWYEGTPISPQQELRVTA</sequence>
<protein>
    <submittedName>
        <fullName evidence="1">Uncharacterized protein</fullName>
    </submittedName>
</protein>
<organism evidence="1 2">
    <name type="scientific">Zoarces viviparus</name>
    <name type="common">Viviparous eelpout</name>
    <name type="synonym">Blennius viviparus</name>
    <dbReference type="NCBI Taxonomy" id="48416"/>
    <lineage>
        <taxon>Eukaryota</taxon>
        <taxon>Metazoa</taxon>
        <taxon>Chordata</taxon>
        <taxon>Craniata</taxon>
        <taxon>Vertebrata</taxon>
        <taxon>Euteleostomi</taxon>
        <taxon>Actinopterygii</taxon>
        <taxon>Neopterygii</taxon>
        <taxon>Teleostei</taxon>
        <taxon>Neoteleostei</taxon>
        <taxon>Acanthomorphata</taxon>
        <taxon>Eupercaria</taxon>
        <taxon>Perciformes</taxon>
        <taxon>Cottioidei</taxon>
        <taxon>Zoarcales</taxon>
        <taxon>Zoarcidae</taxon>
        <taxon>Zoarcinae</taxon>
        <taxon>Zoarces</taxon>
    </lineage>
</organism>
<accession>A0AAW1FR00</accession>
<dbReference type="AlphaFoldDB" id="A0AAW1FR00"/>
<proteinExistence type="predicted"/>
<evidence type="ECO:0000313" key="1">
    <source>
        <dbReference type="EMBL" id="KAK9537094.1"/>
    </source>
</evidence>
<dbReference type="EMBL" id="JBCEZU010000045">
    <property type="protein sequence ID" value="KAK9537094.1"/>
    <property type="molecule type" value="Genomic_DNA"/>
</dbReference>
<gene>
    <name evidence="1" type="ORF">VZT92_006830</name>
</gene>
<dbReference type="Proteomes" id="UP001488805">
    <property type="component" value="Unassembled WGS sequence"/>
</dbReference>